<accession>A0A914DV21</accession>
<protein>
    <submittedName>
        <fullName evidence="3">Uncharacterized protein</fullName>
    </submittedName>
</protein>
<feature type="transmembrane region" description="Helical" evidence="1">
    <location>
        <begin position="51"/>
        <end position="77"/>
    </location>
</feature>
<dbReference type="Proteomes" id="UP000887540">
    <property type="component" value="Unplaced"/>
</dbReference>
<name>A0A914DV21_9BILA</name>
<dbReference type="AlphaFoldDB" id="A0A914DV21"/>
<feature type="transmembrane region" description="Helical" evidence="1">
    <location>
        <begin position="89"/>
        <end position="107"/>
    </location>
</feature>
<sequence length="127" mass="14574">MNPASKNGFYVPLAREEDFDIQDCNSERKHPLANILKITGLYFGEKKNGWFWYYLGIFTALFLVSLSTYQTVMLAYLISTRVQDQKTSMYIFLISWTIQATLSMLQIKDDSLGPTLVPTISSINDWA</sequence>
<proteinExistence type="predicted"/>
<evidence type="ECO:0000313" key="3">
    <source>
        <dbReference type="WBParaSite" id="ACRNAN_scaffold408.g26663.t1"/>
    </source>
</evidence>
<keyword evidence="1" id="KW-1133">Transmembrane helix</keyword>
<dbReference type="WBParaSite" id="ACRNAN_scaffold408.g26663.t1">
    <property type="protein sequence ID" value="ACRNAN_scaffold408.g26663.t1"/>
    <property type="gene ID" value="ACRNAN_scaffold408.g26663"/>
</dbReference>
<evidence type="ECO:0000313" key="2">
    <source>
        <dbReference type="Proteomes" id="UP000887540"/>
    </source>
</evidence>
<reference evidence="3" key="1">
    <citation type="submission" date="2022-11" db="UniProtKB">
        <authorList>
            <consortium name="WormBaseParasite"/>
        </authorList>
    </citation>
    <scope>IDENTIFICATION</scope>
</reference>
<keyword evidence="1" id="KW-0472">Membrane</keyword>
<keyword evidence="1" id="KW-0812">Transmembrane</keyword>
<evidence type="ECO:0000256" key="1">
    <source>
        <dbReference type="SAM" id="Phobius"/>
    </source>
</evidence>
<keyword evidence="2" id="KW-1185">Reference proteome</keyword>
<organism evidence="2 3">
    <name type="scientific">Acrobeloides nanus</name>
    <dbReference type="NCBI Taxonomy" id="290746"/>
    <lineage>
        <taxon>Eukaryota</taxon>
        <taxon>Metazoa</taxon>
        <taxon>Ecdysozoa</taxon>
        <taxon>Nematoda</taxon>
        <taxon>Chromadorea</taxon>
        <taxon>Rhabditida</taxon>
        <taxon>Tylenchina</taxon>
        <taxon>Cephalobomorpha</taxon>
        <taxon>Cephaloboidea</taxon>
        <taxon>Cephalobidae</taxon>
        <taxon>Acrobeloides</taxon>
    </lineage>
</organism>